<feature type="region of interest" description="Disordered" evidence="15">
    <location>
        <begin position="375"/>
        <end position="414"/>
    </location>
</feature>
<dbReference type="GO" id="GO:0031119">
    <property type="term" value="P:tRNA pseudouridine synthesis"/>
    <property type="evidence" value="ECO:0007669"/>
    <property type="project" value="UniProtKB-ARBA"/>
</dbReference>
<organism evidence="17 18">
    <name type="scientific">Glarea lozoyensis (strain ATCC 74030 / MF5533)</name>
    <dbReference type="NCBI Taxonomy" id="1104152"/>
    <lineage>
        <taxon>Eukaryota</taxon>
        <taxon>Fungi</taxon>
        <taxon>Dikarya</taxon>
        <taxon>Ascomycota</taxon>
        <taxon>Pezizomycotina</taxon>
        <taxon>Leotiomycetes</taxon>
        <taxon>Helotiales</taxon>
        <taxon>Helotiaceae</taxon>
        <taxon>Glarea</taxon>
    </lineage>
</organism>
<comment type="caution">
    <text evidence="17">The sequence shown here is derived from an EMBL/GenBank/DDBJ whole genome shotgun (WGS) entry which is preliminary data.</text>
</comment>
<keyword evidence="7" id="KW-0413">Isomerase</keyword>
<dbReference type="InterPro" id="IPR001406">
    <property type="entry name" value="PsdUridine_synth_TruA"/>
</dbReference>
<feature type="compositionally biased region" description="Basic and acidic residues" evidence="15">
    <location>
        <begin position="78"/>
        <end position="101"/>
    </location>
</feature>
<comment type="catalytic activity">
    <reaction evidence="9">
        <text>a uridine in tRNA = a pseudouridine in tRNA</text>
        <dbReference type="Rhea" id="RHEA:54572"/>
        <dbReference type="Rhea" id="RHEA-COMP:13339"/>
        <dbReference type="Rhea" id="RHEA-COMP:13934"/>
        <dbReference type="ChEBI" id="CHEBI:65314"/>
        <dbReference type="ChEBI" id="CHEBI:65315"/>
    </reaction>
</comment>
<evidence type="ECO:0000256" key="13">
    <source>
        <dbReference type="ARBA" id="ARBA00080858"/>
    </source>
</evidence>
<dbReference type="PANTHER" id="PTHR11142">
    <property type="entry name" value="PSEUDOURIDYLATE SYNTHASE"/>
    <property type="match status" value="1"/>
</dbReference>
<feature type="coiled-coil region" evidence="14">
    <location>
        <begin position="448"/>
        <end position="499"/>
    </location>
</feature>
<comment type="similarity">
    <text evidence="4">Belongs to the tRNA pseudouridine synthase TruA family.</text>
</comment>
<evidence type="ECO:0000256" key="5">
    <source>
        <dbReference type="ARBA" id="ARBA00022664"/>
    </source>
</evidence>
<dbReference type="GO" id="GO:0003723">
    <property type="term" value="F:RNA binding"/>
    <property type="evidence" value="ECO:0007669"/>
    <property type="project" value="InterPro"/>
</dbReference>
<dbReference type="Gene3D" id="3.30.70.580">
    <property type="entry name" value="Pseudouridine synthase I, catalytic domain, N-terminal subdomain"/>
    <property type="match status" value="1"/>
</dbReference>
<protein>
    <recommendedName>
        <fullName evidence="11">tRNA pseudouridine synthase 1</fullName>
    </recommendedName>
    <alternativeName>
        <fullName evidence="12">tRNA pseudouridylate synthase 1</fullName>
    </alternativeName>
    <alternativeName>
        <fullName evidence="13">tRNA-uridine isomerase 1</fullName>
    </alternativeName>
</protein>
<feature type="compositionally biased region" description="Basic and acidic residues" evidence="15">
    <location>
        <begin position="375"/>
        <end position="389"/>
    </location>
</feature>
<dbReference type="InterPro" id="IPR020103">
    <property type="entry name" value="PsdUridine_synth_cat_dom_sf"/>
</dbReference>
<evidence type="ECO:0000313" key="17">
    <source>
        <dbReference type="EMBL" id="EHL01409.1"/>
    </source>
</evidence>
<sequence length="747" mass="83367">MAIQSHTAPAKAGGESSSRGGRNPNSSNSNSRNDRGGSRGRGGGRGRGQGRGRGGNERGRGRGRGFGANDFGGRHKKADMGRGEYEREGVDRRKRRDEKTGNGETDDVAKYHSTQFSKEEIEAEGRKPKRKVAVLIGYAGSGYKGMQINGTEKTIEGDLFKAFVAAGAISKANADDPKKSTLVRCARTDKGVHAAGNVISLKLIVEEDDIVQKINAALPPQIRVWGYERTNGSFSCYQSCDSRWYEYLIPTYSFLPPHPRSFLGRKLVDSAEKKGVLDEYKSRQEDVANFWDSAEEKYIKPILDELDPEMRDAVMESIHASEIMLDLDLPKPKKEKPAKAKPTNVSMDPATQAENEASLLNVHGDRKAHLERAIAQDQMKRKAEEDSVSRDQPPPKIQRISPDHTSVDTPEQKNGLAETNALATESPSVEVVASEDSNLKAVDTTSLVENAKEEVEAESTAISANEEADSTVADTTAPLEGAKQELEAESTAITTKQDEPRRELTPLEVAIKRVKAAYITAKKAYRISEYRRQRVEEALNTYVGTCNFHNYTIQKSFSDPSAKRVIRSFKVGKDPVYINDTEWLSLKVHGQSFMMHQIRKMVAMASMVVRCGSTAEVIRDSYGRAPISIPKAPSLGLLLERPVFNSYNTQAVSKFNREKIDFDKYQKEMDEFKQREIYDRIFREEERDNQFHTFFHHIDNFKTDYFLWVTAEGVAGARQSVARSENVLPEDVYESDEEQPDAKGEEG</sequence>
<comment type="catalytic activity">
    <reaction evidence="1">
        <text>a uridine in mRNA = a pseudouridine in mRNA</text>
        <dbReference type="Rhea" id="RHEA:56644"/>
        <dbReference type="Rhea" id="RHEA-COMP:14658"/>
        <dbReference type="Rhea" id="RHEA-COMP:14659"/>
        <dbReference type="ChEBI" id="CHEBI:65314"/>
        <dbReference type="ChEBI" id="CHEBI:65315"/>
    </reaction>
</comment>
<evidence type="ECO:0000256" key="9">
    <source>
        <dbReference type="ARBA" id="ARBA00036943"/>
    </source>
</evidence>
<dbReference type="EMBL" id="AGUE01000054">
    <property type="protein sequence ID" value="EHL01409.1"/>
    <property type="molecule type" value="Genomic_DNA"/>
</dbReference>
<dbReference type="GO" id="GO:0009982">
    <property type="term" value="F:pseudouridine synthase activity"/>
    <property type="evidence" value="ECO:0007669"/>
    <property type="project" value="InterPro"/>
</dbReference>
<evidence type="ECO:0000256" key="7">
    <source>
        <dbReference type="ARBA" id="ARBA00023235"/>
    </source>
</evidence>
<evidence type="ECO:0000256" key="8">
    <source>
        <dbReference type="ARBA" id="ARBA00023242"/>
    </source>
</evidence>
<evidence type="ECO:0000256" key="14">
    <source>
        <dbReference type="SAM" id="Coils"/>
    </source>
</evidence>
<dbReference type="HOGENOM" id="CLU_021971_1_0_1"/>
<feature type="region of interest" description="Disordered" evidence="15">
    <location>
        <begin position="720"/>
        <end position="747"/>
    </location>
</feature>
<evidence type="ECO:0000313" key="18">
    <source>
        <dbReference type="Proteomes" id="UP000005446"/>
    </source>
</evidence>
<proteinExistence type="inferred from homology"/>
<dbReference type="Pfam" id="PF01416">
    <property type="entry name" value="PseudoU_synth_1"/>
    <property type="match status" value="1"/>
</dbReference>
<dbReference type="InterPro" id="IPR020095">
    <property type="entry name" value="PsdUridine_synth_TruA_C"/>
</dbReference>
<keyword evidence="14" id="KW-0175">Coiled coil</keyword>
<dbReference type="InParanoid" id="H0EJ85"/>
<evidence type="ECO:0000259" key="16">
    <source>
        <dbReference type="Pfam" id="PF01416"/>
    </source>
</evidence>
<evidence type="ECO:0000256" key="3">
    <source>
        <dbReference type="ARBA" id="ARBA00004123"/>
    </source>
</evidence>
<feature type="region of interest" description="Disordered" evidence="15">
    <location>
        <begin position="1"/>
        <end position="108"/>
    </location>
</feature>
<keyword evidence="5" id="KW-0507">mRNA processing</keyword>
<dbReference type="GO" id="GO:0031120">
    <property type="term" value="P:snRNA pseudouridine synthesis"/>
    <property type="evidence" value="ECO:0007669"/>
    <property type="project" value="UniProtKB-ARBA"/>
</dbReference>
<reference evidence="17 18" key="1">
    <citation type="journal article" date="2012" name="Eukaryot. Cell">
        <title>Genome sequence of the fungus Glarea lozoyensis: the first genome sequence of a species from the Helotiaceae family.</title>
        <authorList>
            <person name="Youssar L."/>
            <person name="Gruening B.A."/>
            <person name="Erxleben A."/>
            <person name="Guenther S."/>
            <person name="Huettel W."/>
        </authorList>
    </citation>
    <scope>NUCLEOTIDE SEQUENCE [LARGE SCALE GENOMIC DNA]</scope>
    <source>
        <strain evidence="18">ATCC 74030 / MF5533</strain>
    </source>
</reference>
<dbReference type="Gene3D" id="3.30.70.660">
    <property type="entry name" value="Pseudouridine synthase I, catalytic domain, C-terminal subdomain"/>
    <property type="match status" value="1"/>
</dbReference>
<dbReference type="Proteomes" id="UP000005446">
    <property type="component" value="Unassembled WGS sequence"/>
</dbReference>
<dbReference type="FunFam" id="3.30.70.580:FF:000002">
    <property type="entry name" value="tRNA pseudouridine synthase"/>
    <property type="match status" value="1"/>
</dbReference>
<dbReference type="InterPro" id="IPR020097">
    <property type="entry name" value="PsdUridine_synth_TruA_a/b_dom"/>
</dbReference>
<dbReference type="AlphaFoldDB" id="H0EJ85"/>
<dbReference type="OrthoDB" id="10256309at2759"/>
<name>H0EJ85_GLAL7</name>
<comment type="function">
    <text evidence="10">Formation of pseudouridine at positions 27 and 28 in the anticodon stem and loop of transfer RNAs; at positions 34 and 36 of intron-containing precursor tRNA(Ile) and at position 35 in the intron-containing tRNA(Tyr). Catalyzes pseudouridylation at position 44 in U2 snRNA. Also catalyzes pseudouridylation of mRNAs.</text>
</comment>
<dbReference type="FunFam" id="3.30.70.660:FF:000002">
    <property type="entry name" value="tRNA pseudouridine synthase"/>
    <property type="match status" value="1"/>
</dbReference>
<feature type="domain" description="Pseudouridine synthase I TruA alpha/beta" evidence="16">
    <location>
        <begin position="538"/>
        <end position="644"/>
    </location>
</feature>
<dbReference type="GO" id="GO:1990481">
    <property type="term" value="P:mRNA pseudouridine synthesis"/>
    <property type="evidence" value="ECO:0007669"/>
    <property type="project" value="TreeGrafter"/>
</dbReference>
<dbReference type="PANTHER" id="PTHR11142:SF4">
    <property type="entry name" value="PSEUDOURIDYLATE SYNTHASE 1 HOMOLOG"/>
    <property type="match status" value="1"/>
</dbReference>
<evidence type="ECO:0000256" key="10">
    <source>
        <dbReference type="ARBA" id="ARBA00053072"/>
    </source>
</evidence>
<comment type="subcellular location">
    <subcellularLocation>
        <location evidence="3">Nucleus</location>
    </subcellularLocation>
</comment>
<evidence type="ECO:0000256" key="15">
    <source>
        <dbReference type="SAM" id="MobiDB-lite"/>
    </source>
</evidence>
<feature type="region of interest" description="Disordered" evidence="15">
    <location>
        <begin position="326"/>
        <end position="350"/>
    </location>
</feature>
<keyword evidence="18" id="KW-1185">Reference proteome</keyword>
<dbReference type="GO" id="GO:0005634">
    <property type="term" value="C:nucleus"/>
    <property type="evidence" value="ECO:0007669"/>
    <property type="project" value="UniProtKB-SubCell"/>
</dbReference>
<evidence type="ECO:0000256" key="2">
    <source>
        <dbReference type="ARBA" id="ARBA00001832"/>
    </source>
</evidence>
<evidence type="ECO:0000256" key="6">
    <source>
        <dbReference type="ARBA" id="ARBA00022694"/>
    </source>
</evidence>
<feature type="compositionally biased region" description="Basic and acidic residues" evidence="15">
    <location>
        <begin position="328"/>
        <end position="338"/>
    </location>
</feature>
<feature type="compositionally biased region" description="Low complexity" evidence="15">
    <location>
        <begin position="13"/>
        <end position="31"/>
    </location>
</feature>
<gene>
    <name evidence="17" type="ORF">M7I_2623</name>
</gene>
<dbReference type="SUPFAM" id="SSF55120">
    <property type="entry name" value="Pseudouridine synthase"/>
    <property type="match status" value="1"/>
</dbReference>
<evidence type="ECO:0000256" key="1">
    <source>
        <dbReference type="ARBA" id="ARBA00001166"/>
    </source>
</evidence>
<dbReference type="FunCoup" id="H0EJ85">
    <property type="interactions" value="577"/>
</dbReference>
<dbReference type="GO" id="GO:0006397">
    <property type="term" value="P:mRNA processing"/>
    <property type="evidence" value="ECO:0007669"/>
    <property type="project" value="UniProtKB-KW"/>
</dbReference>
<keyword evidence="6" id="KW-0819">tRNA processing</keyword>
<keyword evidence="8" id="KW-0539">Nucleus</keyword>
<dbReference type="InterPro" id="IPR020094">
    <property type="entry name" value="TruA/RsuA/RluB/E/F_N"/>
</dbReference>
<evidence type="ECO:0000256" key="11">
    <source>
        <dbReference type="ARBA" id="ARBA00073968"/>
    </source>
</evidence>
<evidence type="ECO:0000256" key="4">
    <source>
        <dbReference type="ARBA" id="ARBA00009375"/>
    </source>
</evidence>
<comment type="catalytic activity">
    <reaction evidence="2">
        <text>uridine in snRNA = pseudouridine in snRNA</text>
        <dbReference type="Rhea" id="RHEA:51124"/>
        <dbReference type="Rhea" id="RHEA-COMP:12891"/>
        <dbReference type="Rhea" id="RHEA-COMP:12892"/>
        <dbReference type="ChEBI" id="CHEBI:65314"/>
        <dbReference type="ChEBI" id="CHEBI:65315"/>
    </reaction>
</comment>
<evidence type="ECO:0000256" key="12">
    <source>
        <dbReference type="ARBA" id="ARBA00079072"/>
    </source>
</evidence>
<accession>H0EJ85</accession>